<dbReference type="Proteomes" id="UP000197097">
    <property type="component" value="Unassembled WGS sequence"/>
</dbReference>
<keyword evidence="2" id="KW-0812">Transmembrane</keyword>
<keyword evidence="2" id="KW-1133">Transmembrane helix</keyword>
<protein>
    <recommendedName>
        <fullName evidence="3">Cytochrome c oxidase subunit IV bacterial aa3 type domain-containing protein</fullName>
    </recommendedName>
</protein>
<dbReference type="InterPro" id="IPR012422">
    <property type="entry name" value="Cyt_c_oxidase_su4_bac-aa3"/>
</dbReference>
<keyword evidence="2" id="KW-0472">Membrane</keyword>
<dbReference type="SUPFAM" id="SSF81469">
    <property type="entry name" value="Bacterial aa3 type cytochrome c oxidase subunit IV"/>
    <property type="match status" value="1"/>
</dbReference>
<accession>A0A246K4S8</accession>
<feature type="region of interest" description="Disordered" evidence="1">
    <location>
        <begin position="1"/>
        <end position="29"/>
    </location>
</feature>
<feature type="domain" description="Cytochrome c oxidase subunit IV bacterial aa3 type" evidence="3">
    <location>
        <begin position="43"/>
        <end position="70"/>
    </location>
</feature>
<evidence type="ECO:0000256" key="1">
    <source>
        <dbReference type="SAM" id="MobiDB-lite"/>
    </source>
</evidence>
<dbReference type="AlphaFoldDB" id="A0A246K4S8"/>
<keyword evidence="5" id="KW-1185">Reference proteome</keyword>
<gene>
    <name evidence="4" type="ORF">CDQ91_00860</name>
</gene>
<reference evidence="4 5" key="1">
    <citation type="journal article" date="2002" name="Int. J. Syst. Evol. Microbiol.">
        <title>Sphingopyxis witflariensis sp. nov., isolated from activated sludge.</title>
        <authorList>
            <person name="Kampfer P."/>
            <person name="Witzenberger R."/>
            <person name="Denner E.B."/>
            <person name="Busse H.J."/>
            <person name="Neef A."/>
        </authorList>
    </citation>
    <scope>NUCLEOTIDE SEQUENCE [LARGE SCALE GENOMIC DNA]</scope>
    <source>
        <strain evidence="4 5">DSM 14551</strain>
    </source>
</reference>
<feature type="transmembrane region" description="Helical" evidence="2">
    <location>
        <begin position="47"/>
        <end position="72"/>
    </location>
</feature>
<organism evidence="4 5">
    <name type="scientific">Sphingopyxis witflariensis</name>
    <dbReference type="NCBI Taxonomy" id="173675"/>
    <lineage>
        <taxon>Bacteria</taxon>
        <taxon>Pseudomonadati</taxon>
        <taxon>Pseudomonadota</taxon>
        <taxon>Alphaproteobacteria</taxon>
        <taxon>Sphingomonadales</taxon>
        <taxon>Sphingomonadaceae</taxon>
        <taxon>Sphingopyxis</taxon>
    </lineage>
</organism>
<dbReference type="Pfam" id="PF07835">
    <property type="entry name" value="COX4_pro_2"/>
    <property type="match status" value="1"/>
</dbReference>
<dbReference type="InterPro" id="IPR036596">
    <property type="entry name" value="Cyt-C_aa3_sf"/>
</dbReference>
<evidence type="ECO:0000256" key="2">
    <source>
        <dbReference type="SAM" id="Phobius"/>
    </source>
</evidence>
<sequence>MSIWNAVAKTGATSDSDDSGPHVCAPDDEQGDKVMAQQEMKAAEDTYAGFISMFKIGSAITAVIAVFVVLLIS</sequence>
<name>A0A246K4S8_9SPHN</name>
<dbReference type="EMBL" id="NISJ01000001">
    <property type="protein sequence ID" value="OWR01010.1"/>
    <property type="molecule type" value="Genomic_DNA"/>
</dbReference>
<evidence type="ECO:0000259" key="3">
    <source>
        <dbReference type="Pfam" id="PF07835"/>
    </source>
</evidence>
<comment type="caution">
    <text evidence="4">The sequence shown here is derived from an EMBL/GenBank/DDBJ whole genome shotgun (WGS) entry which is preliminary data.</text>
</comment>
<dbReference type="Gene3D" id="1.20.5.160">
    <property type="entry name" value="Bacterial aa3 type cytochrome c oxidase subunit IV"/>
    <property type="match status" value="1"/>
</dbReference>
<proteinExistence type="predicted"/>
<evidence type="ECO:0000313" key="4">
    <source>
        <dbReference type="EMBL" id="OWR01010.1"/>
    </source>
</evidence>
<evidence type="ECO:0000313" key="5">
    <source>
        <dbReference type="Proteomes" id="UP000197097"/>
    </source>
</evidence>